<dbReference type="OrthoDB" id="9784936at2"/>
<dbReference type="Proteomes" id="UP000291562">
    <property type="component" value="Chromosome"/>
</dbReference>
<evidence type="ECO:0000313" key="2">
    <source>
        <dbReference type="Proteomes" id="UP000291562"/>
    </source>
</evidence>
<dbReference type="AlphaFoldDB" id="A0A411HHL7"/>
<name>A0A411HHL7_9GAMM</name>
<keyword evidence="2" id="KW-1185">Reference proteome</keyword>
<protein>
    <recommendedName>
        <fullName evidence="3">DUF4062 domain-containing protein</fullName>
    </recommendedName>
</protein>
<proteinExistence type="predicted"/>
<gene>
    <name evidence="1" type="ORF">ELE36_06345</name>
</gene>
<sequence length="390" mass="44382">MPRTATIVQVFASSPSDVFPEREILENAITEVNRNVAREYGVVFELLKWETDTRPEFSQDPQEIINRQIGDGYDVFIGILWRRIGTQTPRAQSGTIEEFNRAYERFKSNSIAPEIMIYFKDTPIAPSKFDMHQMQKVQDFKHSIAAMGGLYSVFDSQDQFKVSLRTHLAALVRKFSSSTSKTLTTQIQTKPTIDNPYNEDEDELGYLDYIEIFESRTAETSLILDTITEAANLFTRQMERRTKAISELEQPIDRKAARNIMKMSAEDMNTYAKSMTEQSESISKSQSAAYDALGKSIILQQDFNNTNDTQLISLHSSLETFSTTMSNCRNSMIGFKKTFAAFPRLTTELNRAKRAVGSAQDIFIDEIDKTISTISNIMDSIDRILSQKTN</sequence>
<dbReference type="KEGG" id="xbc:ELE36_06345"/>
<dbReference type="EMBL" id="CP035704">
    <property type="protein sequence ID" value="QBB70008.1"/>
    <property type="molecule type" value="Genomic_DNA"/>
</dbReference>
<accession>A0A411HHL7</accession>
<reference evidence="1 2" key="1">
    <citation type="submission" date="2019-01" db="EMBL/GenBank/DDBJ databases">
        <title>Pseudolysobacter antarctica gen. nov., sp. nov., isolated from Fildes Peninsula, Antarctica.</title>
        <authorList>
            <person name="Wei Z."/>
            <person name="Peng F."/>
        </authorList>
    </citation>
    <scope>NUCLEOTIDE SEQUENCE [LARGE SCALE GENOMIC DNA]</scope>
    <source>
        <strain evidence="1 2">AQ6-296</strain>
    </source>
</reference>
<evidence type="ECO:0000313" key="1">
    <source>
        <dbReference type="EMBL" id="QBB70008.1"/>
    </source>
</evidence>
<organism evidence="1 2">
    <name type="scientific">Pseudolysobacter antarcticus</name>
    <dbReference type="NCBI Taxonomy" id="2511995"/>
    <lineage>
        <taxon>Bacteria</taxon>
        <taxon>Pseudomonadati</taxon>
        <taxon>Pseudomonadota</taxon>
        <taxon>Gammaproteobacteria</taxon>
        <taxon>Lysobacterales</taxon>
        <taxon>Rhodanobacteraceae</taxon>
        <taxon>Pseudolysobacter</taxon>
    </lineage>
</organism>
<evidence type="ECO:0008006" key="3">
    <source>
        <dbReference type="Google" id="ProtNLM"/>
    </source>
</evidence>